<gene>
    <name evidence="2" type="ORF">BGC07_17315</name>
</gene>
<comment type="caution">
    <text evidence="2">The sequence shown here is derived from an EMBL/GenBank/DDBJ whole genome shotgun (WGS) entry which is preliminary data.</text>
</comment>
<sequence>MIKGLNKLSVLGAIFISCASYANTITTIINDYSGPLYMYDLSSSKQIHPITKINPNVRYTLTRSPHSPDTYYISKKPLSNVSDADLVLDVNQGVSYIGLNESVGGSETLGVQNNSNIPFSLSCPSYQNNHGDVSNSVTLGKGDAGSGDNPPQCYTISTADSDMMSITFDNTTSINYYLYEKESGNLVLAGIINPNSDNTILYRQASTGGIFYLSEEDIPTNLPVKDVNLKFNFYKSSDNNKEILDTIINSNLNVSLSCANSVSASNYINDTIEIIDGSSSSLPICDTTL</sequence>
<keyword evidence="3" id="KW-1185">Reference proteome</keyword>
<organism evidence="2 3">
    <name type="scientific">Piscirickettsia litoralis</name>
    <dbReference type="NCBI Taxonomy" id="1891921"/>
    <lineage>
        <taxon>Bacteria</taxon>
        <taxon>Pseudomonadati</taxon>
        <taxon>Pseudomonadota</taxon>
        <taxon>Gammaproteobacteria</taxon>
        <taxon>Thiotrichales</taxon>
        <taxon>Piscirickettsiaceae</taxon>
        <taxon>Piscirickettsia</taxon>
    </lineage>
</organism>
<dbReference type="EMBL" id="MDTU01000004">
    <property type="protein sequence ID" value="ODN41320.1"/>
    <property type="molecule type" value="Genomic_DNA"/>
</dbReference>
<feature type="signal peptide" evidence="1">
    <location>
        <begin position="1"/>
        <end position="22"/>
    </location>
</feature>
<name>A0ABX3A1J4_9GAMM</name>
<dbReference type="Proteomes" id="UP000094329">
    <property type="component" value="Unassembled WGS sequence"/>
</dbReference>
<evidence type="ECO:0000313" key="3">
    <source>
        <dbReference type="Proteomes" id="UP000094329"/>
    </source>
</evidence>
<feature type="chain" id="PRO_5046246998" evidence="1">
    <location>
        <begin position="23"/>
        <end position="289"/>
    </location>
</feature>
<evidence type="ECO:0000256" key="1">
    <source>
        <dbReference type="SAM" id="SignalP"/>
    </source>
</evidence>
<keyword evidence="1" id="KW-0732">Signal</keyword>
<dbReference type="PROSITE" id="PS51257">
    <property type="entry name" value="PROKAR_LIPOPROTEIN"/>
    <property type="match status" value="1"/>
</dbReference>
<protein>
    <submittedName>
        <fullName evidence="2">Uncharacterized protein</fullName>
    </submittedName>
</protein>
<proteinExistence type="predicted"/>
<accession>A0ABX3A1J4</accession>
<reference evidence="2 3" key="1">
    <citation type="submission" date="2016-08" db="EMBL/GenBank/DDBJ databases">
        <title>Draft genome sequence of Candidatus Piscirickettsia litoralis, from seawater.</title>
        <authorList>
            <person name="Wan X."/>
            <person name="Lee A.J."/>
            <person name="Hou S."/>
            <person name="Donachie S.P."/>
        </authorList>
    </citation>
    <scope>NUCLEOTIDE SEQUENCE [LARGE SCALE GENOMIC DNA]</scope>
    <source>
        <strain evidence="2 3">Y2</strain>
    </source>
</reference>
<dbReference type="RefSeq" id="WP_069314309.1">
    <property type="nucleotide sequence ID" value="NZ_MDTU01000004.1"/>
</dbReference>
<evidence type="ECO:0000313" key="2">
    <source>
        <dbReference type="EMBL" id="ODN41320.1"/>
    </source>
</evidence>